<dbReference type="InterPro" id="IPR002401">
    <property type="entry name" value="Cyt_P450_E_grp-I"/>
</dbReference>
<evidence type="ECO:0000256" key="1">
    <source>
        <dbReference type="ARBA" id="ARBA00001971"/>
    </source>
</evidence>
<keyword evidence="13" id="KW-0812">Transmembrane</keyword>
<dbReference type="InterPro" id="IPR017972">
    <property type="entry name" value="Cyt_P450_CS"/>
</dbReference>
<sequence>MLTFWLLAVIIALFYYYAIRPMSYWRRKGVISEDGYWLFGSQLRVLFNLESSYEMLQRVYQLAPNARYIGMYELTTPVLMIKDPKLLKQITVKEFDHFANHKAVIPEGADSLWSNNLLSLKDERWKEIRAVLSPSFTSSKMKMMFDLMSECSKNLVQHFSKINEDIIEINTKDATSRFANDIIASTAFGVSTDSLNNPNDEFYSMAGNLTNFTLWANLKVIGFVFMPKLLKLLKANVFYGPARRFFIDIIESTIKAREERKIKRPDMLNLLLQAKNGDKNKDEIKSKHESNNVSITNGDIISHALVFFLGGFDSVSNTMCFIAYELATNLEVQKRLREEIDQGFEECNGNLTYEAVMQMKYFDMVISEGLRKWPNFPESDRECSKDFFIEPESPDEEPLNLKRGMVVSLPTMCMHKDPKYFPDPERFDPERFNDENKDKIDPYTYFPFGLGPRNCIGSRFATLEMKVLFAYLLHHFEIVPVGKTEIPAQLKKRTLEGNLQLSNGMPLGLKPIKKIMYFRLGQKMLQLILLGLVVVLFYWYAIKPMSYWRERGVLQQKPMWLFGDSWRIFLRLESFASMFQRAYDLDPNSRIVGIYQFTTPVLLIKDPQLLKKVTLKDAEYFMNRRQVLPENGDPLFTKNLIGLKDQKWRNMRHILTPSFTSSKMKTMFALIDECCIKFVKHISQKDQEVVKVTMMDIVGRFACDVIASTAFGFRSNAMEDPNNDFYVMSEDLTNFTTARKSFKIIGFMLVPKLLELFNVFLFDGYSRQYFLDLISKTIKDREEKNIVRADMIHLLMEAKKESEKSSSAIQEINVEDITAHAIIFFFAGFDSVSSLISFMSYELALHPDIQDRLRQEIDAGFKECNGKMNYETLMKMKYLDMVISESLRKWPSFPLSDRWCNKTYTLEPEAPNEKPIIIQKDLLIIIPIKAIHRDPKYFPDPERFDPERFSDENKDKIDPYTYLPFGLGPRNCIGSRFALMEIKSWFAHVLHNFEIVPTADTQIPVQESKKTFTLQPEDGLKLGFKRCQKI</sequence>
<keyword evidence="5" id="KW-0349">Heme</keyword>
<dbReference type="Gene3D" id="1.10.630.10">
    <property type="entry name" value="Cytochrome P450"/>
    <property type="match status" value="2"/>
</dbReference>
<dbReference type="InterPro" id="IPR050476">
    <property type="entry name" value="Insect_CytP450_Detox"/>
</dbReference>
<evidence type="ECO:0000256" key="6">
    <source>
        <dbReference type="ARBA" id="ARBA00022723"/>
    </source>
</evidence>
<evidence type="ECO:0008006" key="16">
    <source>
        <dbReference type="Google" id="ProtNLM"/>
    </source>
</evidence>
<comment type="similarity">
    <text evidence="4">Belongs to the cytochrome P450 family.</text>
</comment>
<dbReference type="InterPro" id="IPR001128">
    <property type="entry name" value="Cyt_P450"/>
</dbReference>
<feature type="transmembrane region" description="Helical" evidence="13">
    <location>
        <begin position="524"/>
        <end position="541"/>
    </location>
</feature>
<evidence type="ECO:0000256" key="13">
    <source>
        <dbReference type="SAM" id="Phobius"/>
    </source>
</evidence>
<feature type="transmembrane region" description="Helical" evidence="13">
    <location>
        <begin position="6"/>
        <end position="25"/>
    </location>
</feature>
<evidence type="ECO:0000256" key="7">
    <source>
        <dbReference type="ARBA" id="ARBA00022824"/>
    </source>
</evidence>
<protein>
    <recommendedName>
        <fullName evidence="16">Cytochrome P450 9e2-like</fullName>
    </recommendedName>
</protein>
<evidence type="ECO:0000256" key="11">
    <source>
        <dbReference type="ARBA" id="ARBA00023033"/>
    </source>
</evidence>
<keyword evidence="15" id="KW-1185">Reference proteome</keyword>
<keyword evidence="10" id="KW-0408">Iron</keyword>
<reference evidence="14" key="1">
    <citation type="submission" date="2025-05" db="UniProtKB">
        <authorList>
            <consortium name="EnsemblMetazoa"/>
        </authorList>
    </citation>
    <scope>IDENTIFICATION</scope>
</reference>
<accession>A0ABM5JHQ4</accession>
<dbReference type="Proteomes" id="UP001652700">
    <property type="component" value="Unplaced"/>
</dbReference>
<comment type="cofactor">
    <cofactor evidence="1">
        <name>heme</name>
        <dbReference type="ChEBI" id="CHEBI:30413"/>
    </cofactor>
</comment>
<proteinExistence type="inferred from homology"/>
<dbReference type="PRINTS" id="PR00463">
    <property type="entry name" value="EP450I"/>
</dbReference>
<keyword evidence="7" id="KW-0256">Endoplasmic reticulum</keyword>
<evidence type="ECO:0000256" key="5">
    <source>
        <dbReference type="ARBA" id="ARBA00022617"/>
    </source>
</evidence>
<keyword evidence="13" id="KW-1133">Transmembrane helix</keyword>
<keyword evidence="8" id="KW-0492">Microsome</keyword>
<keyword evidence="6" id="KW-0479">Metal-binding</keyword>
<dbReference type="PROSITE" id="PS00086">
    <property type="entry name" value="CYTOCHROME_P450"/>
    <property type="match status" value="2"/>
</dbReference>
<dbReference type="PANTHER" id="PTHR24292:SF54">
    <property type="entry name" value="CYP9F3-RELATED"/>
    <property type="match status" value="1"/>
</dbReference>
<evidence type="ECO:0000256" key="12">
    <source>
        <dbReference type="ARBA" id="ARBA00023136"/>
    </source>
</evidence>
<evidence type="ECO:0000256" key="2">
    <source>
        <dbReference type="ARBA" id="ARBA00004174"/>
    </source>
</evidence>
<evidence type="ECO:0000313" key="14">
    <source>
        <dbReference type="EnsemblMetazoa" id="XP_050497468.1"/>
    </source>
</evidence>
<evidence type="ECO:0000256" key="3">
    <source>
        <dbReference type="ARBA" id="ARBA00004406"/>
    </source>
</evidence>
<dbReference type="GeneID" id="126878664"/>
<name>A0ABM5JHQ4_DIAVI</name>
<dbReference type="EnsemblMetazoa" id="XM_050641511.1">
    <property type="protein sequence ID" value="XP_050497468.1"/>
    <property type="gene ID" value="LOC126878664"/>
</dbReference>
<dbReference type="SUPFAM" id="SSF48264">
    <property type="entry name" value="Cytochrome P450"/>
    <property type="match status" value="2"/>
</dbReference>
<dbReference type="PRINTS" id="PR00385">
    <property type="entry name" value="P450"/>
</dbReference>
<dbReference type="InterPro" id="IPR036396">
    <property type="entry name" value="Cyt_P450_sf"/>
</dbReference>
<organism evidence="14 15">
    <name type="scientific">Diabrotica virgifera virgifera</name>
    <name type="common">western corn rootworm</name>
    <dbReference type="NCBI Taxonomy" id="50390"/>
    <lineage>
        <taxon>Eukaryota</taxon>
        <taxon>Metazoa</taxon>
        <taxon>Ecdysozoa</taxon>
        <taxon>Arthropoda</taxon>
        <taxon>Hexapoda</taxon>
        <taxon>Insecta</taxon>
        <taxon>Pterygota</taxon>
        <taxon>Neoptera</taxon>
        <taxon>Endopterygota</taxon>
        <taxon>Coleoptera</taxon>
        <taxon>Polyphaga</taxon>
        <taxon>Cucujiformia</taxon>
        <taxon>Chrysomeloidea</taxon>
        <taxon>Chrysomelidae</taxon>
        <taxon>Galerucinae</taxon>
        <taxon>Diabroticina</taxon>
        <taxon>Diabroticites</taxon>
        <taxon>Diabrotica</taxon>
    </lineage>
</organism>
<dbReference type="RefSeq" id="XP_050497468.1">
    <property type="nucleotide sequence ID" value="XM_050641511.1"/>
</dbReference>
<evidence type="ECO:0000256" key="9">
    <source>
        <dbReference type="ARBA" id="ARBA00023002"/>
    </source>
</evidence>
<evidence type="ECO:0000313" key="15">
    <source>
        <dbReference type="Proteomes" id="UP001652700"/>
    </source>
</evidence>
<dbReference type="Pfam" id="PF00067">
    <property type="entry name" value="p450"/>
    <property type="match status" value="2"/>
</dbReference>
<evidence type="ECO:0000256" key="10">
    <source>
        <dbReference type="ARBA" id="ARBA00023004"/>
    </source>
</evidence>
<dbReference type="CDD" id="cd11056">
    <property type="entry name" value="CYP6-like"/>
    <property type="match status" value="2"/>
</dbReference>
<keyword evidence="11" id="KW-0503">Monooxygenase</keyword>
<dbReference type="PANTHER" id="PTHR24292">
    <property type="entry name" value="CYTOCHROME P450"/>
    <property type="match status" value="1"/>
</dbReference>
<comment type="subcellular location">
    <subcellularLocation>
        <location evidence="3">Endoplasmic reticulum membrane</location>
        <topology evidence="3">Peripheral membrane protein</topology>
    </subcellularLocation>
    <subcellularLocation>
        <location evidence="2">Microsome membrane</location>
        <topology evidence="2">Peripheral membrane protein</topology>
    </subcellularLocation>
</comment>
<keyword evidence="9" id="KW-0560">Oxidoreductase</keyword>
<evidence type="ECO:0000256" key="4">
    <source>
        <dbReference type="ARBA" id="ARBA00010617"/>
    </source>
</evidence>
<evidence type="ECO:0000256" key="8">
    <source>
        <dbReference type="ARBA" id="ARBA00022848"/>
    </source>
</evidence>
<keyword evidence="12 13" id="KW-0472">Membrane</keyword>